<gene>
    <name evidence="1" type="ORF">C0J50_12713</name>
</gene>
<feature type="non-terminal residue" evidence="1">
    <location>
        <position position="64"/>
    </location>
</feature>
<dbReference type="AlphaFoldDB" id="A0AAD5FUL9"/>
<dbReference type="EMBL" id="MU537302">
    <property type="protein sequence ID" value="KAI5629306.1"/>
    <property type="molecule type" value="Genomic_DNA"/>
</dbReference>
<accession>A0AAD5FUL9</accession>
<protein>
    <submittedName>
        <fullName evidence="1">Condensin-2 complex subunit G2 isoform X2</fullName>
    </submittedName>
</protein>
<organism evidence="1 2">
    <name type="scientific">Silurus asotus</name>
    <name type="common">Amur catfish</name>
    <name type="synonym">Parasilurus asotus</name>
    <dbReference type="NCBI Taxonomy" id="30991"/>
    <lineage>
        <taxon>Eukaryota</taxon>
        <taxon>Metazoa</taxon>
        <taxon>Chordata</taxon>
        <taxon>Craniata</taxon>
        <taxon>Vertebrata</taxon>
        <taxon>Euteleostomi</taxon>
        <taxon>Actinopterygii</taxon>
        <taxon>Neopterygii</taxon>
        <taxon>Teleostei</taxon>
        <taxon>Ostariophysi</taxon>
        <taxon>Siluriformes</taxon>
        <taxon>Siluridae</taxon>
        <taxon>Silurus</taxon>
    </lineage>
</organism>
<keyword evidence="2" id="KW-1185">Reference proteome</keyword>
<dbReference type="Proteomes" id="UP001205998">
    <property type="component" value="Unassembled WGS sequence"/>
</dbReference>
<evidence type="ECO:0000313" key="2">
    <source>
        <dbReference type="Proteomes" id="UP001205998"/>
    </source>
</evidence>
<evidence type="ECO:0000313" key="1">
    <source>
        <dbReference type="EMBL" id="KAI5629306.1"/>
    </source>
</evidence>
<reference evidence="1" key="1">
    <citation type="submission" date="2018-07" db="EMBL/GenBank/DDBJ databases">
        <title>Comparative genomics of catfishes provides insights into carnivory and benthic adaptation.</title>
        <authorList>
            <person name="Zhang Y."/>
            <person name="Wang D."/>
            <person name="Peng Z."/>
            <person name="Zheng S."/>
            <person name="Shao F."/>
            <person name="Tao W."/>
        </authorList>
    </citation>
    <scope>NUCLEOTIDE SEQUENCE</scope>
    <source>
        <strain evidence="1">Chongqing</strain>
    </source>
</reference>
<sequence length="64" mass="7598">KDASEPLDVCELVQELQVKQRVELWGKLLLLLRHTLHSYPSERWISRLEPDDHDDMEVEQSTEL</sequence>
<feature type="non-terminal residue" evidence="1">
    <location>
        <position position="1"/>
    </location>
</feature>
<name>A0AAD5FUL9_SILAS</name>
<comment type="caution">
    <text evidence="1">The sequence shown here is derived from an EMBL/GenBank/DDBJ whole genome shotgun (WGS) entry which is preliminary data.</text>
</comment>
<proteinExistence type="predicted"/>